<proteinExistence type="predicted"/>
<gene>
    <name evidence="2" type="ORF">GCM10022214_51430</name>
</gene>
<dbReference type="Proteomes" id="UP001500683">
    <property type="component" value="Unassembled WGS sequence"/>
</dbReference>
<protein>
    <recommendedName>
        <fullName evidence="4">MarR family transcriptional regulator</fullName>
    </recommendedName>
</protein>
<evidence type="ECO:0000313" key="3">
    <source>
        <dbReference type="Proteomes" id="UP001500683"/>
    </source>
</evidence>
<reference evidence="3" key="1">
    <citation type="journal article" date="2019" name="Int. J. Syst. Evol. Microbiol.">
        <title>The Global Catalogue of Microorganisms (GCM) 10K type strain sequencing project: providing services to taxonomists for standard genome sequencing and annotation.</title>
        <authorList>
            <consortium name="The Broad Institute Genomics Platform"/>
            <consortium name="The Broad Institute Genome Sequencing Center for Infectious Disease"/>
            <person name="Wu L."/>
            <person name="Ma J."/>
        </authorList>
    </citation>
    <scope>NUCLEOTIDE SEQUENCE [LARGE SCALE GENOMIC DNA]</scope>
    <source>
        <strain evidence="3">JCM 16702</strain>
    </source>
</reference>
<keyword evidence="3" id="KW-1185">Reference proteome</keyword>
<evidence type="ECO:0000256" key="1">
    <source>
        <dbReference type="SAM" id="MobiDB-lite"/>
    </source>
</evidence>
<sequence>MSGRLVGEVIEWLRTPAAKGITDKERIVLLTIADRVLDESTREMVRFKSDDCKLRERLCQVAGVNSDTLKDVLQRLAERGLEVRVELGRDRNGRPYYARRGRDMEFKLPRFPASVRLPVREDMQDGEKEAGKAGEGPAGDRHGGRDGGEDGGEDGEERLRACG</sequence>
<evidence type="ECO:0008006" key="4">
    <source>
        <dbReference type="Google" id="ProtNLM"/>
    </source>
</evidence>
<feature type="compositionally biased region" description="Basic and acidic residues" evidence="1">
    <location>
        <begin position="118"/>
        <end position="148"/>
    </location>
</feature>
<organism evidence="2 3">
    <name type="scientific">Actinomadura miaoliensis</name>
    <dbReference type="NCBI Taxonomy" id="430685"/>
    <lineage>
        <taxon>Bacteria</taxon>
        <taxon>Bacillati</taxon>
        <taxon>Actinomycetota</taxon>
        <taxon>Actinomycetes</taxon>
        <taxon>Streptosporangiales</taxon>
        <taxon>Thermomonosporaceae</taxon>
        <taxon>Actinomadura</taxon>
    </lineage>
</organism>
<name>A0ABP7WB30_9ACTN</name>
<comment type="caution">
    <text evidence="2">The sequence shown here is derived from an EMBL/GenBank/DDBJ whole genome shotgun (WGS) entry which is preliminary data.</text>
</comment>
<accession>A0ABP7WB30</accession>
<feature type="region of interest" description="Disordered" evidence="1">
    <location>
        <begin position="116"/>
        <end position="163"/>
    </location>
</feature>
<evidence type="ECO:0000313" key="2">
    <source>
        <dbReference type="EMBL" id="GAA4085149.1"/>
    </source>
</evidence>
<dbReference type="RefSeq" id="WP_344952432.1">
    <property type="nucleotide sequence ID" value="NZ_BAAAZG010000038.1"/>
</dbReference>
<dbReference type="EMBL" id="BAAAZG010000038">
    <property type="protein sequence ID" value="GAA4085149.1"/>
    <property type="molecule type" value="Genomic_DNA"/>
</dbReference>